<feature type="compositionally biased region" description="Polar residues" evidence="2">
    <location>
        <begin position="411"/>
        <end position="424"/>
    </location>
</feature>
<evidence type="ECO:0000313" key="4">
    <source>
        <dbReference type="EMBL" id="JAA99724.1"/>
    </source>
</evidence>
<dbReference type="VEuPathDB" id="VectorBase:AAQUA_005503"/>
<feature type="coiled-coil region" evidence="1">
    <location>
        <begin position="3"/>
        <end position="79"/>
    </location>
</feature>
<name>T1DIK3_ANOAQ</name>
<sequence length="472" mass="52590">SLKSKLESELQTLAVDYEEVTRELRVSDERYQKIQVELKHTVELLHEEQERIVKIEAIKKSLEVEVKQLSIRLEEVEVNAVAIKMFISTGYTTIAVVLLIAVITQVSAAINGQVFANSKQENNIRLLRSEICGSNSSLRSISIKSLTDEHSERTVEDALCTGTQQSSNTSEPVLLWIPVANFGEGKAPSSTRYLGKGHGDEDFAEFCSYDVTAKVCTTANGIVDGLILLLAEKYPERYELRDLVFKKWTNSTRLGSPLLAYGSLKNREPSYRYIDQDISYLADTRLEYILPPSVTRGVTVSVFRGQTEAYRLLAGETHYSRQFQTLNAIRYLSPYSVVNVSVIGTESRNYREFRGKLVTVYSDEEGYGWAKSVSSIDGATIETKLTEAHIEYAPPAAEGQGAPQLRPPQQPDGNRPTSSPSSKPIQVKPDNIHIHINELDMGQAYPGFRNVAICAAILFFSVLGVALIDIIR</sequence>
<dbReference type="AlphaFoldDB" id="T1DIK3"/>
<keyword evidence="3" id="KW-0472">Membrane</keyword>
<feature type="non-terminal residue" evidence="4">
    <location>
        <position position="472"/>
    </location>
</feature>
<evidence type="ECO:0000256" key="2">
    <source>
        <dbReference type="SAM" id="MobiDB-lite"/>
    </source>
</evidence>
<feature type="region of interest" description="Disordered" evidence="2">
    <location>
        <begin position="396"/>
        <end position="427"/>
    </location>
</feature>
<proteinExistence type="evidence at transcript level"/>
<accession>T1DIK3</accession>
<keyword evidence="1" id="KW-0175">Coiled coil</keyword>
<dbReference type="VEuPathDB" id="VectorBase:AAQUA_000569"/>
<reference evidence="4" key="1">
    <citation type="submission" date="2013-07" db="EMBL/GenBank/DDBJ databases">
        <title>Transcriptome sequencing and developmental regulation of gene expression in Anopheles aquasalis.</title>
        <authorList>
            <consortium name="Brazilian Malaria Network (MCT/CNPq/MS/SCTIE/DECIT/PRONEX 555648/2009-5) and Research Network on Bioactive Molecules from Arthropod Vectors (NAP-MOBIARVE"/>
            <consortium name="University of Sao Paulo)"/>
            <person name="Marinotti O."/>
            <person name="Ribeiro J.M.C."/>
            <person name="Costa-da-Silva A.L."/>
            <person name="Silva M.C.P."/>
            <person name="Lopes A.R."/>
            <person name="Barros M.S."/>
            <person name="Sa-Nunes A."/>
            <person name="Konjin B.B."/>
            <person name="Carvalho E."/>
            <person name="Suesdek L."/>
            <person name="Silva-Neto M.A.C."/>
            <person name="Capurro M.L."/>
        </authorList>
    </citation>
    <scope>NUCLEOTIDE SEQUENCE</scope>
    <source>
        <tissue evidence="4">Whole body</tissue>
    </source>
</reference>
<dbReference type="EMBL" id="GAMD01001866">
    <property type="protein sequence ID" value="JAA99724.1"/>
    <property type="molecule type" value="mRNA"/>
</dbReference>
<evidence type="ECO:0000256" key="3">
    <source>
        <dbReference type="SAM" id="Phobius"/>
    </source>
</evidence>
<feature type="transmembrane region" description="Helical" evidence="3">
    <location>
        <begin position="450"/>
        <end position="471"/>
    </location>
</feature>
<keyword evidence="3" id="KW-0812">Transmembrane</keyword>
<keyword evidence="3" id="KW-1133">Transmembrane helix</keyword>
<feature type="non-terminal residue" evidence="4">
    <location>
        <position position="1"/>
    </location>
</feature>
<organism evidence="4">
    <name type="scientific">Anopheles aquasalis</name>
    <name type="common">Malaria mosquito</name>
    <dbReference type="NCBI Taxonomy" id="42839"/>
    <lineage>
        <taxon>Eukaryota</taxon>
        <taxon>Metazoa</taxon>
        <taxon>Ecdysozoa</taxon>
        <taxon>Arthropoda</taxon>
        <taxon>Hexapoda</taxon>
        <taxon>Insecta</taxon>
        <taxon>Pterygota</taxon>
        <taxon>Neoptera</taxon>
        <taxon>Endopterygota</taxon>
        <taxon>Diptera</taxon>
        <taxon>Nematocera</taxon>
        <taxon>Culicoidea</taxon>
        <taxon>Culicidae</taxon>
        <taxon>Anophelinae</taxon>
        <taxon>Anopheles</taxon>
    </lineage>
</organism>
<evidence type="ECO:0000256" key="1">
    <source>
        <dbReference type="SAM" id="Coils"/>
    </source>
</evidence>
<protein>
    <submittedName>
        <fullName evidence="4">Putative paramyosin short form</fullName>
    </submittedName>
</protein>